<keyword evidence="4" id="KW-1185">Reference proteome</keyword>
<evidence type="ECO:0000256" key="1">
    <source>
        <dbReference type="SAM" id="Coils"/>
    </source>
</evidence>
<keyword evidence="1" id="KW-0175">Coiled coil</keyword>
<feature type="compositionally biased region" description="Polar residues" evidence="2">
    <location>
        <begin position="625"/>
        <end position="661"/>
    </location>
</feature>
<dbReference type="EMBL" id="CCBN010000004">
    <property type="protein sequence ID" value="CDO52903.1"/>
    <property type="molecule type" value="Genomic_DNA"/>
</dbReference>
<feature type="region of interest" description="Disordered" evidence="2">
    <location>
        <begin position="577"/>
        <end position="663"/>
    </location>
</feature>
<feature type="compositionally biased region" description="Basic and acidic residues" evidence="2">
    <location>
        <begin position="261"/>
        <end position="271"/>
    </location>
</feature>
<reference evidence="3" key="1">
    <citation type="submission" date="2014-03" db="EMBL/GenBank/DDBJ databases">
        <authorList>
            <person name="Casaregola S."/>
        </authorList>
    </citation>
    <scope>NUCLEOTIDE SEQUENCE [LARGE SCALE GENOMIC DNA]</scope>
    <source>
        <strain evidence="3">CLIB 918</strain>
    </source>
</reference>
<feature type="region of interest" description="Disordered" evidence="2">
    <location>
        <begin position="331"/>
        <end position="564"/>
    </location>
</feature>
<comment type="caution">
    <text evidence="3">The sequence shown here is derived from an EMBL/GenBank/DDBJ whole genome shotgun (WGS) entry which is preliminary data.</text>
</comment>
<feature type="compositionally biased region" description="Polar residues" evidence="2">
    <location>
        <begin position="362"/>
        <end position="388"/>
    </location>
</feature>
<feature type="compositionally biased region" description="Basic and acidic residues" evidence="2">
    <location>
        <begin position="332"/>
        <end position="343"/>
    </location>
</feature>
<evidence type="ECO:0000313" key="3">
    <source>
        <dbReference type="EMBL" id="CDO52903.1"/>
    </source>
</evidence>
<dbReference type="Proteomes" id="UP000242525">
    <property type="component" value="Unassembled WGS sequence"/>
</dbReference>
<dbReference type="AlphaFoldDB" id="A0A0J9X624"/>
<gene>
    <name evidence="3" type="ORF">BN980_GECA04s01352g</name>
</gene>
<protein>
    <submittedName>
        <fullName evidence="3">Uncharacterized protein</fullName>
    </submittedName>
</protein>
<organism evidence="3 4">
    <name type="scientific">Geotrichum candidum</name>
    <name type="common">Oospora lactis</name>
    <name type="synonym">Dipodascus geotrichum</name>
    <dbReference type="NCBI Taxonomy" id="1173061"/>
    <lineage>
        <taxon>Eukaryota</taxon>
        <taxon>Fungi</taxon>
        <taxon>Dikarya</taxon>
        <taxon>Ascomycota</taxon>
        <taxon>Saccharomycotina</taxon>
        <taxon>Dipodascomycetes</taxon>
        <taxon>Dipodascales</taxon>
        <taxon>Dipodascaceae</taxon>
        <taxon>Geotrichum</taxon>
    </lineage>
</organism>
<feature type="region of interest" description="Disordered" evidence="2">
    <location>
        <begin position="247"/>
        <end position="271"/>
    </location>
</feature>
<proteinExistence type="predicted"/>
<accession>A0A0J9X624</accession>
<feature type="compositionally biased region" description="Polar residues" evidence="2">
    <location>
        <begin position="164"/>
        <end position="181"/>
    </location>
</feature>
<feature type="coiled-coil region" evidence="1">
    <location>
        <begin position="287"/>
        <end position="325"/>
    </location>
</feature>
<feature type="region of interest" description="Disordered" evidence="2">
    <location>
        <begin position="163"/>
        <end position="217"/>
    </location>
</feature>
<evidence type="ECO:0000256" key="2">
    <source>
        <dbReference type="SAM" id="MobiDB-lite"/>
    </source>
</evidence>
<feature type="compositionally biased region" description="Low complexity" evidence="2">
    <location>
        <begin position="591"/>
        <end position="604"/>
    </location>
</feature>
<name>A0A0J9X624_GEOCN</name>
<feature type="compositionally biased region" description="Polar residues" evidence="2">
    <location>
        <begin position="605"/>
        <end position="617"/>
    </location>
</feature>
<feature type="compositionally biased region" description="Basic residues" evidence="2">
    <location>
        <begin position="393"/>
        <end position="402"/>
    </location>
</feature>
<evidence type="ECO:0000313" key="4">
    <source>
        <dbReference type="Proteomes" id="UP000242525"/>
    </source>
</evidence>
<feature type="compositionally biased region" description="Polar residues" evidence="2">
    <location>
        <begin position="480"/>
        <end position="490"/>
    </location>
</feature>
<sequence>MSYINNSPDKPWLYLNEEIASSLHLFSIIDKEFNGSPKLHDNISINSVVSSVGSKYNGQYESTLERNRNSEFHRYDQVTGQLITYPPEEFGPSDMGDSGSIVDPRLFNQLYISSGDSLPLQNENRQNGFIEPREGDRQNEMLNLAPPIKSFMRHGNVNRAALNERSNTANQPTTQSQSNYHPRQDLKKSPWFRPGQQISGISVDPNMRQDSEKKQQKCNSSTCLHINCWKPGTDDIPIRNTTGTKQGHFTQVQRQEKHQKKKEEPRNFDEELELQDHKFRELRKYQLQELQTQQQQLQMKLDQQIKLQQQEEEQWERGREELRLQALSGRLEQADDKDADMPDARTSSTEIDGLNISPGPSPGQSGHKNKLSKTGNGSTSKDSPSRGFTQKLLPKRFFKRRNSAVPVPNPNSNTSTEHPEQKPTSSDGSGGGKLGPLKRGMFSGSNTNKTGKRREHRSTASEGDALMIARKDKHAKTAPSHPSASKSLGTEQDLYDQFPTQYQPIMARPKTFRHHQSNKSSNSSKRHHKRQASKSGSADSGVSKVVDTPPSVTSDSKDIDKQPEVLGGVRRVSFLRANPRKSLIQKHRASSDNSASSSSSRSNSPHTNTKELGNSKSPPRPSFIELSSQQPPSATAQKHANTAASTTNKNKISPLSGTASDAATGDNMYTRLFQDEPTLDPRVLARMRDPGCTIPGTWLEEWAAALARDISRFRDMKRVYEQMYGVQPLVPTTRTANAAVADASYE</sequence>